<evidence type="ECO:0000256" key="4">
    <source>
        <dbReference type="ARBA" id="ARBA00023180"/>
    </source>
</evidence>
<dbReference type="Proteomes" id="UP000002279">
    <property type="component" value="Unplaced"/>
</dbReference>
<dbReference type="GO" id="GO:0030670">
    <property type="term" value="C:phagocytic vesicle membrane"/>
    <property type="evidence" value="ECO:0007669"/>
    <property type="project" value="UniProtKB-ARBA"/>
</dbReference>
<dbReference type="GO" id="GO:0042612">
    <property type="term" value="C:MHC class I protein complex"/>
    <property type="evidence" value="ECO:0007669"/>
    <property type="project" value="UniProtKB-KW"/>
</dbReference>
<dbReference type="GO" id="GO:0001916">
    <property type="term" value="P:positive regulation of T cell mediated cytotoxicity"/>
    <property type="evidence" value="ECO:0000318"/>
    <property type="project" value="GO_Central"/>
</dbReference>
<dbReference type="GO" id="GO:0002486">
    <property type="term" value="P:antigen processing and presentation of endogenous peptide antigen via MHC class I via ER pathway, TAP-independent"/>
    <property type="evidence" value="ECO:0000318"/>
    <property type="project" value="GO_Central"/>
</dbReference>
<dbReference type="GO" id="GO:0006955">
    <property type="term" value="P:immune response"/>
    <property type="evidence" value="ECO:0000318"/>
    <property type="project" value="GO_Central"/>
</dbReference>
<dbReference type="GO" id="GO:0009897">
    <property type="term" value="C:external side of plasma membrane"/>
    <property type="evidence" value="ECO:0000318"/>
    <property type="project" value="GO_Central"/>
</dbReference>
<dbReference type="SUPFAM" id="SSF54452">
    <property type="entry name" value="MHC antigen-recognition domain"/>
    <property type="match status" value="1"/>
</dbReference>
<dbReference type="GeneTree" id="ENSGT01120000271826"/>
<feature type="domain" description="MHC class I-like antigen recognition-like" evidence="6">
    <location>
        <begin position="32"/>
        <end position="192"/>
    </location>
</feature>
<evidence type="ECO:0000313" key="8">
    <source>
        <dbReference type="Proteomes" id="UP000002279"/>
    </source>
</evidence>
<dbReference type="InterPro" id="IPR011162">
    <property type="entry name" value="MHC_I/II-like_Ag-recog"/>
</dbReference>
<dbReference type="Bgee" id="ENSOANG00000015040">
    <property type="expression patterns" value="Expressed in fibroblast and 6 other cell types or tissues"/>
</dbReference>
<dbReference type="InterPro" id="IPR037055">
    <property type="entry name" value="MHC_I-like_Ag-recog_sf"/>
</dbReference>
<evidence type="ECO:0000313" key="7">
    <source>
        <dbReference type="Ensembl" id="ENSOANP00000042132.1"/>
    </source>
</evidence>
<proteinExistence type="inferred from homology"/>
<dbReference type="InterPro" id="IPR001039">
    <property type="entry name" value="MHC_I_a_a1/a2"/>
</dbReference>
<keyword evidence="3" id="KW-0472">Membrane</keyword>
<sequence>MCYSRLVRRLAPTLFTQSGLLTLWTEATCSRLYYFTTGVTRPGPGASEFTSEGYVDHVQFVRFAGDGGRGRAEPRTPWIRDNGGREYWDQETEIFRSGAQNFRVGLQNIMRYYNQSKEGSHTIQGLYGFMQYGYDGRDYIALDKAKLSWTAADAGALNTKRKWEADGTIAKRYKGYLEGECIECLQRYLGFGGPSLTWAGSALSGLSLSNLCPPSSCIPNLIGTGARGTFCIPSLNCQSGRLGCGDGIPPSLPSSACWLRRSRDSI</sequence>
<protein>
    <recommendedName>
        <fullName evidence="6">MHC class I-like antigen recognition-like domain-containing protein</fullName>
    </recommendedName>
</protein>
<dbReference type="FunFam" id="3.30.500.10:FF:000024">
    <property type="match status" value="1"/>
</dbReference>
<name>A0A6I8NLZ2_ORNAN</name>
<evidence type="ECO:0000256" key="5">
    <source>
        <dbReference type="RuleBase" id="RU004439"/>
    </source>
</evidence>
<comment type="similarity">
    <text evidence="5">Belongs to the MHC class I family.</text>
</comment>
<comment type="subcellular location">
    <subcellularLocation>
        <location evidence="1">Membrane</location>
        <topology evidence="1">Single-pass type I membrane protein</topology>
    </subcellularLocation>
</comment>
<evidence type="ECO:0000259" key="6">
    <source>
        <dbReference type="Pfam" id="PF00129"/>
    </source>
</evidence>
<dbReference type="InParanoid" id="A0A6I8NLZ2"/>
<dbReference type="Ensembl" id="ENSOANT00000057613.1">
    <property type="protein sequence ID" value="ENSOANP00000042132.1"/>
    <property type="gene ID" value="ENSOANG00000015040.2"/>
</dbReference>
<dbReference type="PANTHER" id="PTHR16675:SF251">
    <property type="entry name" value="HLA CLASS I HISTOCOMPATIBILITY ANTIGEN, C ALPHA CHAIN"/>
    <property type="match status" value="1"/>
</dbReference>
<dbReference type="InterPro" id="IPR011161">
    <property type="entry name" value="MHC_I-like_Ag-recog"/>
</dbReference>
<accession>A0A6I8NLZ2</accession>
<evidence type="ECO:0000256" key="3">
    <source>
        <dbReference type="ARBA" id="ARBA00023136"/>
    </source>
</evidence>
<keyword evidence="2" id="KW-0391">Immunity</keyword>
<evidence type="ECO:0000256" key="1">
    <source>
        <dbReference type="ARBA" id="ARBA00004479"/>
    </source>
</evidence>
<dbReference type="GO" id="GO:0098553">
    <property type="term" value="C:lumenal side of endoplasmic reticulum membrane"/>
    <property type="evidence" value="ECO:0007669"/>
    <property type="project" value="UniProtKB-ARBA"/>
</dbReference>
<dbReference type="GO" id="GO:0002476">
    <property type="term" value="P:antigen processing and presentation of endogenous peptide antigen via MHC class Ib"/>
    <property type="evidence" value="ECO:0000318"/>
    <property type="project" value="GO_Central"/>
</dbReference>
<keyword evidence="8" id="KW-1185">Reference proteome</keyword>
<dbReference type="PANTHER" id="PTHR16675">
    <property type="entry name" value="MHC CLASS I-RELATED"/>
    <property type="match status" value="1"/>
</dbReference>
<reference evidence="7" key="1">
    <citation type="submission" date="2025-08" db="UniProtKB">
        <authorList>
            <consortium name="Ensembl"/>
        </authorList>
    </citation>
    <scope>IDENTIFICATION</scope>
    <source>
        <strain evidence="7">Glennie</strain>
    </source>
</reference>
<evidence type="ECO:0000256" key="2">
    <source>
        <dbReference type="ARBA" id="ARBA00022451"/>
    </source>
</evidence>
<dbReference type="GO" id="GO:0005615">
    <property type="term" value="C:extracellular space"/>
    <property type="evidence" value="ECO:0000318"/>
    <property type="project" value="GO_Central"/>
</dbReference>
<dbReference type="FunFam" id="3.30.500.10:FF:000015">
    <property type="entry name" value="RT1 class I, M6, gene 1"/>
    <property type="match status" value="1"/>
</dbReference>
<dbReference type="PRINTS" id="PR01638">
    <property type="entry name" value="MHCCLASSI"/>
</dbReference>
<keyword evidence="4" id="KW-0325">Glycoprotein</keyword>
<dbReference type="Pfam" id="PF00129">
    <property type="entry name" value="MHC_I"/>
    <property type="match status" value="1"/>
</dbReference>
<dbReference type="Gene3D" id="3.30.500.10">
    <property type="entry name" value="MHC class I-like antigen recognition-like"/>
    <property type="match status" value="1"/>
</dbReference>
<keyword evidence="2" id="KW-0490">MHC I</keyword>
<reference evidence="7" key="2">
    <citation type="submission" date="2025-09" db="UniProtKB">
        <authorList>
            <consortium name="Ensembl"/>
        </authorList>
    </citation>
    <scope>IDENTIFICATION</scope>
    <source>
        <strain evidence="7">Glennie</strain>
    </source>
</reference>
<organism evidence="7 8">
    <name type="scientific">Ornithorhynchus anatinus</name>
    <name type="common">Duckbill platypus</name>
    <dbReference type="NCBI Taxonomy" id="9258"/>
    <lineage>
        <taxon>Eukaryota</taxon>
        <taxon>Metazoa</taxon>
        <taxon>Chordata</taxon>
        <taxon>Craniata</taxon>
        <taxon>Vertebrata</taxon>
        <taxon>Euteleostomi</taxon>
        <taxon>Mammalia</taxon>
        <taxon>Monotremata</taxon>
        <taxon>Ornithorhynchidae</taxon>
        <taxon>Ornithorhynchus</taxon>
    </lineage>
</organism>
<dbReference type="AlphaFoldDB" id="A0A6I8NLZ2"/>
<dbReference type="InterPro" id="IPR050208">
    <property type="entry name" value="MHC_class-I_related"/>
</dbReference>